<comment type="caution">
    <text evidence="2">The sequence shown here is derived from an EMBL/GenBank/DDBJ whole genome shotgun (WGS) entry which is preliminary data.</text>
</comment>
<feature type="compositionally biased region" description="Basic and acidic residues" evidence="1">
    <location>
        <begin position="30"/>
        <end position="41"/>
    </location>
</feature>
<dbReference type="EMBL" id="LUFC02000501">
    <property type="protein sequence ID" value="KAF4496814.1"/>
    <property type="molecule type" value="Genomic_DNA"/>
</dbReference>
<proteinExistence type="predicted"/>
<reference evidence="2" key="1">
    <citation type="submission" date="2020-01" db="EMBL/GenBank/DDBJ databases">
        <title>Identification and distribution of gene clusters putatively required for synthesis of sphingolipid metabolism inhibitors in phylogenetically diverse species of the filamentous fungus Fusarium.</title>
        <authorList>
            <person name="Kim H.-S."/>
            <person name="Busman M."/>
            <person name="Brown D.W."/>
            <person name="Divon H."/>
            <person name="Uhlig S."/>
            <person name="Proctor R.H."/>
        </authorList>
    </citation>
    <scope>NUCLEOTIDE SEQUENCE</scope>
    <source>
        <strain evidence="2">NRRL 31653</strain>
    </source>
</reference>
<evidence type="ECO:0000313" key="3">
    <source>
        <dbReference type="Proteomes" id="UP000737391"/>
    </source>
</evidence>
<gene>
    <name evidence="2" type="ORF">FAGAP_7022</name>
</gene>
<keyword evidence="3" id="KW-1185">Reference proteome</keyword>
<accession>A0A9P5B7H2</accession>
<evidence type="ECO:0000313" key="2">
    <source>
        <dbReference type="EMBL" id="KAF4496814.1"/>
    </source>
</evidence>
<feature type="compositionally biased region" description="Gly residues" evidence="1">
    <location>
        <begin position="1"/>
        <end position="11"/>
    </location>
</feature>
<feature type="region of interest" description="Disordered" evidence="1">
    <location>
        <begin position="1"/>
        <end position="154"/>
    </location>
</feature>
<feature type="compositionally biased region" description="Polar residues" evidence="1">
    <location>
        <begin position="84"/>
        <end position="95"/>
    </location>
</feature>
<dbReference type="AlphaFoldDB" id="A0A9P5B7H2"/>
<feature type="compositionally biased region" description="Low complexity" evidence="1">
    <location>
        <begin position="102"/>
        <end position="111"/>
    </location>
</feature>
<organism evidence="2 3">
    <name type="scientific">Fusarium agapanthi</name>
    <dbReference type="NCBI Taxonomy" id="1803897"/>
    <lineage>
        <taxon>Eukaryota</taxon>
        <taxon>Fungi</taxon>
        <taxon>Dikarya</taxon>
        <taxon>Ascomycota</taxon>
        <taxon>Pezizomycotina</taxon>
        <taxon>Sordariomycetes</taxon>
        <taxon>Hypocreomycetidae</taxon>
        <taxon>Hypocreales</taxon>
        <taxon>Nectriaceae</taxon>
        <taxon>Fusarium</taxon>
        <taxon>Fusarium fujikuroi species complex</taxon>
    </lineage>
</organism>
<sequence length="550" mass="61485">MAGSDPPGGHGRVPPPGKPRRLVSDYFKPAQKEKDDSKEEKGDESEDIDLSSQEPRVTRSGRVISPAQRRAGRRVSSRIPSKAFPSTSRGESSGMTPGLAARSTRTTSPGPSTRPPAKRPQVTLEISSGSEEYEPEAGPSSRPAKKPKPSSVVPLDTYVSSTTAFTEERADKPARFVYENFDSFNQDRVQQAIQGMRVELSNDLVSPRTAGIQRSVDVLLGLPKKHDFQHALQSYHKAILVSAQSTIVRDNARWSLMARDPTRANVFMLARLSQTDYTRPEANTLLEAFVEILNRWQGDLSDLTKPVAAFRQSTPRTRMILLACRHKVLPHKRTICPLSIFVEGNPTKKDIKYKENHFILQQTFLDPTTYAEKRDRKHVSPRLLEHSSPIPELSDRYEFVSIDPYGAIKRSITKQSAGPGHPPCFQSLLPNEEDLPIDQTQRESLQRAERLLRLYSASITNQGGLIDLTASTNMWTNLLEKYGGNIRGGRRGARGIFGGFNLLRIDPIYHAFSTKIEAGYQLQKKILENNEQGLPRILIRSTDRAWSLGV</sequence>
<dbReference type="Proteomes" id="UP000737391">
    <property type="component" value="Unassembled WGS sequence"/>
</dbReference>
<name>A0A9P5B7H2_9HYPO</name>
<protein>
    <submittedName>
        <fullName evidence="2">Uncharacterized protein</fullName>
    </submittedName>
</protein>
<evidence type="ECO:0000256" key="1">
    <source>
        <dbReference type="SAM" id="MobiDB-lite"/>
    </source>
</evidence>